<dbReference type="AlphaFoldDB" id="A0A1Y2HS25"/>
<keyword evidence="2" id="KW-1185">Reference proteome</keyword>
<proteinExistence type="predicted"/>
<protein>
    <submittedName>
        <fullName evidence="1">Uncharacterized protein</fullName>
    </submittedName>
</protein>
<gene>
    <name evidence="1" type="ORF">BCR44DRAFT_1068285</name>
</gene>
<dbReference type="Proteomes" id="UP000193411">
    <property type="component" value="Unassembled WGS sequence"/>
</dbReference>
<reference evidence="1 2" key="1">
    <citation type="submission" date="2016-07" db="EMBL/GenBank/DDBJ databases">
        <title>Pervasive Adenine N6-methylation of Active Genes in Fungi.</title>
        <authorList>
            <consortium name="DOE Joint Genome Institute"/>
            <person name="Mondo S.J."/>
            <person name="Dannebaum R.O."/>
            <person name="Kuo R.C."/>
            <person name="Labutti K."/>
            <person name="Haridas S."/>
            <person name="Kuo A."/>
            <person name="Salamov A."/>
            <person name="Ahrendt S.R."/>
            <person name="Lipzen A."/>
            <person name="Sullivan W."/>
            <person name="Andreopoulos W.B."/>
            <person name="Clum A."/>
            <person name="Lindquist E."/>
            <person name="Daum C."/>
            <person name="Ramamoorthy G.K."/>
            <person name="Gryganskyi A."/>
            <person name="Culley D."/>
            <person name="Magnuson J.K."/>
            <person name="James T.Y."/>
            <person name="O'Malley M.A."/>
            <person name="Stajich J.E."/>
            <person name="Spatafora J.W."/>
            <person name="Visel A."/>
            <person name="Grigoriev I.V."/>
        </authorList>
    </citation>
    <scope>NUCLEOTIDE SEQUENCE [LARGE SCALE GENOMIC DNA]</scope>
    <source>
        <strain evidence="1 2">PL171</strain>
    </source>
</reference>
<dbReference type="EMBL" id="MCFL01000016">
    <property type="protein sequence ID" value="ORZ36601.1"/>
    <property type="molecule type" value="Genomic_DNA"/>
</dbReference>
<comment type="caution">
    <text evidence="1">The sequence shown here is derived from an EMBL/GenBank/DDBJ whole genome shotgun (WGS) entry which is preliminary data.</text>
</comment>
<evidence type="ECO:0000313" key="1">
    <source>
        <dbReference type="EMBL" id="ORZ36601.1"/>
    </source>
</evidence>
<organism evidence="1 2">
    <name type="scientific">Catenaria anguillulae PL171</name>
    <dbReference type="NCBI Taxonomy" id="765915"/>
    <lineage>
        <taxon>Eukaryota</taxon>
        <taxon>Fungi</taxon>
        <taxon>Fungi incertae sedis</taxon>
        <taxon>Blastocladiomycota</taxon>
        <taxon>Blastocladiomycetes</taxon>
        <taxon>Blastocladiales</taxon>
        <taxon>Catenariaceae</taxon>
        <taxon>Catenaria</taxon>
    </lineage>
</organism>
<accession>A0A1Y2HS25</accession>
<sequence>MGISPRWDPTTGPIALTFAMPTSTSLLPSPRGCRSSKTLARPKMLSLAACSMASPFTLPALTSCAESRPMWCPRLRTRTASRASGSPMHRAKACMRRAKLNGLSAGATCMCRRRSRSRRIGCSSGTRRRSRRPHIRLLARYVFALDATWCDWRPVLTLGIA</sequence>
<evidence type="ECO:0000313" key="2">
    <source>
        <dbReference type="Proteomes" id="UP000193411"/>
    </source>
</evidence>
<name>A0A1Y2HS25_9FUNG</name>